<accession>A0A8X8ANR5</accession>
<dbReference type="AlphaFoldDB" id="A0A8X8ANR5"/>
<evidence type="ECO:0000259" key="1">
    <source>
        <dbReference type="Pfam" id="PF08268"/>
    </source>
</evidence>
<sequence>MSHPAFDVDAKHCSSLHGLICYATACASVLEVYNSSTRTSTTLPKLELETSVESHFLGYDGIGGVYKVLCTSGSKPVFQVMTLGDGSSWKTIDVGQHSHFPLVKHICIDGELYYEAFADTYLKGTAFIMRFDVRSESFERVKMPGDDIKFSNGKVRGEASYHIHENFS</sequence>
<dbReference type="InterPro" id="IPR017451">
    <property type="entry name" value="F-box-assoc_interact_dom"/>
</dbReference>
<reference evidence="2 3" key="1">
    <citation type="submission" date="2020-02" db="EMBL/GenBank/DDBJ databases">
        <authorList>
            <person name="Ma Q."/>
            <person name="Huang Y."/>
            <person name="Song X."/>
            <person name="Pei D."/>
        </authorList>
    </citation>
    <scope>NUCLEOTIDE SEQUENCE [LARGE SCALE GENOMIC DNA]</scope>
    <source>
        <strain evidence="2">Sxm20200214</strain>
        <tissue evidence="2">Leaf</tissue>
    </source>
</reference>
<organism evidence="2 3">
    <name type="scientific">Brassica carinata</name>
    <name type="common">Ethiopian mustard</name>
    <name type="synonym">Abyssinian cabbage</name>
    <dbReference type="NCBI Taxonomy" id="52824"/>
    <lineage>
        <taxon>Eukaryota</taxon>
        <taxon>Viridiplantae</taxon>
        <taxon>Streptophyta</taxon>
        <taxon>Embryophyta</taxon>
        <taxon>Tracheophyta</taxon>
        <taxon>Spermatophyta</taxon>
        <taxon>Magnoliopsida</taxon>
        <taxon>eudicotyledons</taxon>
        <taxon>Gunneridae</taxon>
        <taxon>Pentapetalae</taxon>
        <taxon>rosids</taxon>
        <taxon>malvids</taxon>
        <taxon>Brassicales</taxon>
        <taxon>Brassicaceae</taxon>
        <taxon>Brassiceae</taxon>
        <taxon>Brassica</taxon>
    </lineage>
</organism>
<evidence type="ECO:0000313" key="2">
    <source>
        <dbReference type="EMBL" id="KAG2308047.1"/>
    </source>
</evidence>
<dbReference type="NCBIfam" id="TIGR01640">
    <property type="entry name" value="F_box_assoc_1"/>
    <property type="match status" value="1"/>
</dbReference>
<dbReference type="OrthoDB" id="1027976at2759"/>
<protein>
    <recommendedName>
        <fullName evidence="1">F-box associated beta-propeller type 3 domain-containing protein</fullName>
    </recommendedName>
</protein>
<dbReference type="Proteomes" id="UP000886595">
    <property type="component" value="Unassembled WGS sequence"/>
</dbReference>
<dbReference type="PANTHER" id="PTHR31111">
    <property type="entry name" value="BNAA05G37150D PROTEIN-RELATED"/>
    <property type="match status" value="1"/>
</dbReference>
<keyword evidence="3" id="KW-1185">Reference proteome</keyword>
<feature type="domain" description="F-box associated beta-propeller type 3" evidence="1">
    <location>
        <begin position="10"/>
        <end position="148"/>
    </location>
</feature>
<comment type="caution">
    <text evidence="2">The sequence shown here is derived from an EMBL/GenBank/DDBJ whole genome shotgun (WGS) entry which is preliminary data.</text>
</comment>
<dbReference type="EMBL" id="JAAMPC010000006">
    <property type="protein sequence ID" value="KAG2308047.1"/>
    <property type="molecule type" value="Genomic_DNA"/>
</dbReference>
<dbReference type="Pfam" id="PF08268">
    <property type="entry name" value="FBA_3"/>
    <property type="match status" value="1"/>
</dbReference>
<dbReference type="PANTHER" id="PTHR31111:SF106">
    <property type="entry name" value="F-BOX ASSOCIATED UBIQUITINATION EFFECTOR FAMILY PROTEIN"/>
    <property type="match status" value="1"/>
</dbReference>
<gene>
    <name evidence="2" type="ORF">Bca52824_027795</name>
</gene>
<name>A0A8X8ANR5_BRACI</name>
<proteinExistence type="predicted"/>
<dbReference type="InterPro" id="IPR013187">
    <property type="entry name" value="F-box-assoc_dom_typ3"/>
</dbReference>
<evidence type="ECO:0000313" key="3">
    <source>
        <dbReference type="Proteomes" id="UP000886595"/>
    </source>
</evidence>